<accession>A0A0L8I4V4</accession>
<evidence type="ECO:0000256" key="1">
    <source>
        <dbReference type="SAM" id="MobiDB-lite"/>
    </source>
</evidence>
<dbReference type="InterPro" id="IPR032770">
    <property type="entry name" value="DUF4537"/>
</dbReference>
<proteinExistence type="predicted"/>
<dbReference type="AlphaFoldDB" id="A0A0L8I4V4"/>
<dbReference type="OrthoDB" id="6241467at2759"/>
<feature type="compositionally biased region" description="Low complexity" evidence="1">
    <location>
        <begin position="856"/>
        <end position="872"/>
    </location>
</feature>
<feature type="domain" description="DUF4537" evidence="2">
    <location>
        <begin position="288"/>
        <end position="419"/>
    </location>
</feature>
<dbReference type="PANTHER" id="PTHR14343">
    <property type="entry name" value="VWFA DOMAIN-CONTAINING PROTEIN"/>
    <property type="match status" value="1"/>
</dbReference>
<organism evidence="3">
    <name type="scientific">Octopus bimaculoides</name>
    <name type="common">California two-spotted octopus</name>
    <dbReference type="NCBI Taxonomy" id="37653"/>
    <lineage>
        <taxon>Eukaryota</taxon>
        <taxon>Metazoa</taxon>
        <taxon>Spiralia</taxon>
        <taxon>Lophotrochozoa</taxon>
        <taxon>Mollusca</taxon>
        <taxon>Cephalopoda</taxon>
        <taxon>Coleoidea</taxon>
        <taxon>Octopodiformes</taxon>
        <taxon>Octopoda</taxon>
        <taxon>Incirrata</taxon>
        <taxon>Octopodidae</taxon>
        <taxon>Octopus</taxon>
    </lineage>
</organism>
<dbReference type="KEGG" id="obi:106884100"/>
<feature type="region of interest" description="Disordered" evidence="1">
    <location>
        <begin position="851"/>
        <end position="874"/>
    </location>
</feature>
<protein>
    <recommendedName>
        <fullName evidence="2">DUF4537 domain-containing protein</fullName>
    </recommendedName>
</protein>
<sequence>MTESYCENIFGEISQKNVLFCIETSGNMLPVLPIVKNHLQLTLEKMAANERKIYFNIIEFNSRVLAWADKLICSTHETVCMAIDWLNELSARTGCDTLEALRSAFRQDCIDAVYLVTCSQPDQHPDVILDEIIPLSKGCPIHCIYFTGDLPDDIVENFLEDLSLETHGTFCIFQASDEDYRFSYPKLLYSSNNKRQNVIRSTSGDRYSPEKTCSVTSTLQVDPNPSLIPNSYPVMYPFGIGMTAMTKPIYYHPTADVFPYYLSKACLRSKQFEVSPYLSPGAGAILIGKKVLAQNYEDGYFYIGEVHSQIRTSDFLVAFSPCHKKYKETTYQETNVCDIIDYNESLRHSIEVGDCVLAPGPPPQNTSRFSCGRVLEGQEARQTELKYKDVNLVVSFENGTTSRIPRNVAIWIPQNAFDHIKLKVHQPRSLKQEPYYKSQTEMPEFFPLEPRIWAPSLKLRDYHPMALPPYVPMTPLVYNMGAVTPYGIPYLTQPTWYPKYQTLTPKYSFSAKDLPPEKVAPVSKLCIKELDDKVQSMEDEPKDIPKTEKEIPNIGDEQQKEVLADVYQPMLCETEKTKDASIENFKDGTSYLPYTSENLPDLGFYDDNGLEELYQTDIKDGGMNTECLKFPSKPRNPGRPMWKYWAKNPTKSLGVSRRNRSPFQETAQDVPFELRDKNRSLYQDYASNSAFRQVDRFSKHTQNDSVATLLKTPKPPSVALPAQQEQHQIRTPNNCRNCQEDSSQKECAKSSKMLAVRHGTTTEEHKKRFKFGRRHNRERILQDIIQGTNADLNRQEQIDVTHAAKRAVNAEISQAVTEYHQQQQRRRLQQQQQQQQRTLLKCKGNVQVKPASVRFSNNNNNNNNDNSNKSNNYRQEVKGLDCVDKRRQGYGGIDVAPLKEDQKKQQNPYGKSQQYWANVRNNLLQRESLEKQKYKETQETRLLRKNKPLKQFKEGDQNKIYRGQELVLYRAKIIS</sequence>
<dbReference type="EMBL" id="KQ416544">
    <property type="protein sequence ID" value="KOF96536.1"/>
    <property type="molecule type" value="Genomic_DNA"/>
</dbReference>
<gene>
    <name evidence="3" type="ORF">OCBIM_22034656mg</name>
</gene>
<name>A0A0L8I4V4_OCTBM</name>
<dbReference type="PANTHER" id="PTHR14343:SF5">
    <property type="entry name" value="DUF4537 DOMAIN-CONTAINING PROTEIN"/>
    <property type="match status" value="1"/>
</dbReference>
<dbReference type="Pfam" id="PF15057">
    <property type="entry name" value="DUF4537"/>
    <property type="match status" value="1"/>
</dbReference>
<dbReference type="Gene3D" id="3.40.50.410">
    <property type="entry name" value="von Willebrand factor, type A domain"/>
    <property type="match status" value="1"/>
</dbReference>
<evidence type="ECO:0000313" key="3">
    <source>
        <dbReference type="EMBL" id="KOF96536.1"/>
    </source>
</evidence>
<dbReference type="SUPFAM" id="SSF53300">
    <property type="entry name" value="vWA-like"/>
    <property type="match status" value="1"/>
</dbReference>
<reference evidence="3" key="1">
    <citation type="submission" date="2015-07" db="EMBL/GenBank/DDBJ databases">
        <title>MeaNS - Measles Nucleotide Surveillance Program.</title>
        <authorList>
            <person name="Tran T."/>
            <person name="Druce J."/>
        </authorList>
    </citation>
    <scope>NUCLEOTIDE SEQUENCE</scope>
    <source>
        <strain evidence="3">UCB-OBI-ISO-001</strain>
        <tissue evidence="3">Gonad</tissue>
    </source>
</reference>
<evidence type="ECO:0000259" key="2">
    <source>
        <dbReference type="Pfam" id="PF15057"/>
    </source>
</evidence>
<dbReference type="InterPro" id="IPR036465">
    <property type="entry name" value="vWFA_dom_sf"/>
</dbReference>